<evidence type="ECO:0000256" key="3">
    <source>
        <dbReference type="ARBA" id="ARBA00022737"/>
    </source>
</evidence>
<dbReference type="PANTHER" id="PTHR16515">
    <property type="entry name" value="PR DOMAIN ZINC FINGER PROTEIN"/>
    <property type="match status" value="1"/>
</dbReference>
<dbReference type="SMART" id="SM00355">
    <property type="entry name" value="ZnF_C2H2"/>
    <property type="match status" value="3"/>
</dbReference>
<keyword evidence="6" id="KW-0539">Nucleus</keyword>
<dbReference type="InterPro" id="IPR050331">
    <property type="entry name" value="Zinc_finger"/>
</dbReference>
<evidence type="ECO:0000256" key="5">
    <source>
        <dbReference type="ARBA" id="ARBA00022833"/>
    </source>
</evidence>
<sequence>MLMVNDRLKVMLMVLVSIAKRLLKDFQSCERCEKVSSNKEALKRHLKKNQVDRSTKKCHQCKFCDYSSDFTTRFRYHMFTHTGEKAVICENCKKAFKEKCNLRRHERIYTGEKMYTCDKCTD</sequence>
<dbReference type="PANTHER" id="PTHR16515:SF49">
    <property type="entry name" value="GASTRULA ZINC FINGER PROTEIN XLCGF49.1-LIKE-RELATED"/>
    <property type="match status" value="1"/>
</dbReference>
<reference evidence="9 10" key="1">
    <citation type="submission" date="2024-02" db="EMBL/GenBank/DDBJ databases">
        <authorList>
            <person name="Daric V."/>
            <person name="Darras S."/>
        </authorList>
    </citation>
    <scope>NUCLEOTIDE SEQUENCE [LARGE SCALE GENOMIC DNA]</scope>
</reference>
<evidence type="ECO:0000313" key="9">
    <source>
        <dbReference type="EMBL" id="CAK8695460.1"/>
    </source>
</evidence>
<organism evidence="9 10">
    <name type="scientific">Clavelina lepadiformis</name>
    <name type="common">Light-bulb sea squirt</name>
    <name type="synonym">Ascidia lepadiformis</name>
    <dbReference type="NCBI Taxonomy" id="159417"/>
    <lineage>
        <taxon>Eukaryota</taxon>
        <taxon>Metazoa</taxon>
        <taxon>Chordata</taxon>
        <taxon>Tunicata</taxon>
        <taxon>Ascidiacea</taxon>
        <taxon>Aplousobranchia</taxon>
        <taxon>Clavelinidae</taxon>
        <taxon>Clavelina</taxon>
    </lineage>
</organism>
<dbReference type="PROSITE" id="PS50157">
    <property type="entry name" value="ZINC_FINGER_C2H2_2"/>
    <property type="match status" value="2"/>
</dbReference>
<comment type="subcellular location">
    <subcellularLocation>
        <location evidence="1">Nucleus</location>
    </subcellularLocation>
</comment>
<gene>
    <name evidence="9" type="ORF">CVLEPA_LOCUS28733</name>
</gene>
<dbReference type="EMBL" id="CAWYQH010000152">
    <property type="protein sequence ID" value="CAK8695460.1"/>
    <property type="molecule type" value="Genomic_DNA"/>
</dbReference>
<evidence type="ECO:0000256" key="7">
    <source>
        <dbReference type="PROSITE-ProRule" id="PRU00042"/>
    </source>
</evidence>
<evidence type="ECO:0000256" key="4">
    <source>
        <dbReference type="ARBA" id="ARBA00022771"/>
    </source>
</evidence>
<proteinExistence type="predicted"/>
<dbReference type="Proteomes" id="UP001642483">
    <property type="component" value="Unassembled WGS sequence"/>
</dbReference>
<feature type="domain" description="C2H2-type" evidence="8">
    <location>
        <begin position="87"/>
        <end position="114"/>
    </location>
</feature>
<evidence type="ECO:0000259" key="8">
    <source>
        <dbReference type="PROSITE" id="PS50157"/>
    </source>
</evidence>
<dbReference type="InterPro" id="IPR036236">
    <property type="entry name" value="Znf_C2H2_sf"/>
</dbReference>
<name>A0ABP0GYX0_CLALP</name>
<keyword evidence="2" id="KW-0479">Metal-binding</keyword>
<evidence type="ECO:0000256" key="1">
    <source>
        <dbReference type="ARBA" id="ARBA00004123"/>
    </source>
</evidence>
<comment type="caution">
    <text evidence="9">The sequence shown here is derived from an EMBL/GenBank/DDBJ whole genome shotgun (WGS) entry which is preliminary data.</text>
</comment>
<feature type="domain" description="C2H2-type" evidence="8">
    <location>
        <begin position="59"/>
        <end position="86"/>
    </location>
</feature>
<evidence type="ECO:0000256" key="6">
    <source>
        <dbReference type="ARBA" id="ARBA00023242"/>
    </source>
</evidence>
<keyword evidence="10" id="KW-1185">Reference proteome</keyword>
<keyword evidence="5" id="KW-0862">Zinc</keyword>
<dbReference type="InterPro" id="IPR013087">
    <property type="entry name" value="Znf_C2H2_type"/>
</dbReference>
<keyword evidence="4 7" id="KW-0863">Zinc-finger</keyword>
<dbReference type="Gene3D" id="3.30.160.60">
    <property type="entry name" value="Classic Zinc Finger"/>
    <property type="match status" value="2"/>
</dbReference>
<protein>
    <recommendedName>
        <fullName evidence="8">C2H2-type domain-containing protein</fullName>
    </recommendedName>
</protein>
<accession>A0ABP0GYX0</accession>
<evidence type="ECO:0000313" key="10">
    <source>
        <dbReference type="Proteomes" id="UP001642483"/>
    </source>
</evidence>
<evidence type="ECO:0000256" key="2">
    <source>
        <dbReference type="ARBA" id="ARBA00022723"/>
    </source>
</evidence>
<keyword evidence="3" id="KW-0677">Repeat</keyword>
<dbReference type="Pfam" id="PF00096">
    <property type="entry name" value="zf-C2H2"/>
    <property type="match status" value="2"/>
</dbReference>
<dbReference type="SUPFAM" id="SSF57667">
    <property type="entry name" value="beta-beta-alpha zinc fingers"/>
    <property type="match status" value="1"/>
</dbReference>